<organism evidence="1 2">
    <name type="scientific">Blastopirellula marina</name>
    <dbReference type="NCBI Taxonomy" id="124"/>
    <lineage>
        <taxon>Bacteria</taxon>
        <taxon>Pseudomonadati</taxon>
        <taxon>Planctomycetota</taxon>
        <taxon>Planctomycetia</taxon>
        <taxon>Pirellulales</taxon>
        <taxon>Pirellulaceae</taxon>
        <taxon>Blastopirellula</taxon>
    </lineage>
</organism>
<accession>A0A2S8FRC7</accession>
<reference evidence="1 2" key="1">
    <citation type="submission" date="2018-02" db="EMBL/GenBank/DDBJ databases">
        <title>Comparative genomes isolates from brazilian mangrove.</title>
        <authorList>
            <person name="Araujo J.E."/>
            <person name="Taketani R.G."/>
            <person name="Silva M.C.P."/>
            <person name="Loureco M.V."/>
            <person name="Andreote F.D."/>
        </authorList>
    </citation>
    <scope>NUCLEOTIDE SEQUENCE [LARGE SCALE GENOMIC DNA]</scope>
    <source>
        <strain evidence="1 2">Hex-1 MGV</strain>
    </source>
</reference>
<dbReference type="EMBL" id="PUHY01000010">
    <property type="protein sequence ID" value="PQO34732.1"/>
    <property type="molecule type" value="Genomic_DNA"/>
</dbReference>
<dbReference type="Proteomes" id="UP000238322">
    <property type="component" value="Unassembled WGS sequence"/>
</dbReference>
<sequence>MKDNRFKLTAIVAIALLAVGVGLGAASQRFREDTNPGSRAGGDREMASDHQLDIQQLMVNVIDRWQQQDGLSADITWQIDLFGQTISGTGEYTQIGHGRSQRHGLALRGHDSASSIELQQALLASAPVLWTQWRTSIEQSASMIRLNEITSVDSDMPRAGIAHLIWRLQNTYDLNQIRQIRQGDRQFLLVQGTKKKSVQHEMEVLPFLNSEAGGISILIDASTGFPHRLQWENFNGMQRKAIVTVDLLRVVGKVSNNPELLQPKTIVPDAKDQTENYRMAIMPGAGGRY</sequence>
<dbReference type="RefSeq" id="WP_105330462.1">
    <property type="nucleotide sequence ID" value="NZ_PUHY01000010.1"/>
</dbReference>
<comment type="caution">
    <text evidence="1">The sequence shown here is derived from an EMBL/GenBank/DDBJ whole genome shotgun (WGS) entry which is preliminary data.</text>
</comment>
<protein>
    <submittedName>
        <fullName evidence="1">Uncharacterized protein</fullName>
    </submittedName>
</protein>
<evidence type="ECO:0000313" key="1">
    <source>
        <dbReference type="EMBL" id="PQO34732.1"/>
    </source>
</evidence>
<dbReference type="OrthoDB" id="265360at2"/>
<name>A0A2S8FRC7_9BACT</name>
<dbReference type="AlphaFoldDB" id="A0A2S8FRC7"/>
<gene>
    <name evidence="1" type="ORF">C5Y83_14625</name>
</gene>
<evidence type="ECO:0000313" key="2">
    <source>
        <dbReference type="Proteomes" id="UP000238322"/>
    </source>
</evidence>
<proteinExistence type="predicted"/>